<proteinExistence type="inferred from homology"/>
<evidence type="ECO:0000256" key="14">
    <source>
        <dbReference type="PIRSR" id="PIRSR601384-1"/>
    </source>
</evidence>
<dbReference type="GO" id="GO:0004222">
    <property type="term" value="F:metalloendopeptidase activity"/>
    <property type="evidence" value="ECO:0007669"/>
    <property type="project" value="InterPro"/>
</dbReference>
<keyword evidence="10" id="KW-0378">Hydrolase</keyword>
<evidence type="ECO:0000256" key="2">
    <source>
        <dbReference type="ARBA" id="ARBA00004613"/>
    </source>
</evidence>
<evidence type="ECO:0000256" key="7">
    <source>
        <dbReference type="ARBA" id="ARBA00022685"/>
    </source>
</evidence>
<keyword evidence="9" id="KW-0732">Signal</keyword>
<evidence type="ECO:0000256" key="11">
    <source>
        <dbReference type="ARBA" id="ARBA00022833"/>
    </source>
</evidence>
<dbReference type="InterPro" id="IPR024079">
    <property type="entry name" value="MetalloPept_cat_dom_sf"/>
</dbReference>
<keyword evidence="19" id="KW-1185">Reference proteome</keyword>
<dbReference type="InParanoid" id="A0A151GRG3"/>
<evidence type="ECO:0000256" key="13">
    <source>
        <dbReference type="ARBA" id="ARBA00023145"/>
    </source>
</evidence>
<feature type="binding site" evidence="15">
    <location>
        <position position="189"/>
    </location>
    <ligand>
        <name>Zn(2+)</name>
        <dbReference type="ChEBI" id="CHEBI:29105"/>
        <note>catalytic</note>
    </ligand>
</feature>
<dbReference type="EMBL" id="LAYC01000001">
    <property type="protein sequence ID" value="KYK59680.1"/>
    <property type="molecule type" value="Genomic_DNA"/>
</dbReference>
<reference evidence="18 19" key="1">
    <citation type="journal article" date="2016" name="Sci. Rep.">
        <title>Insights into Adaptations to a Near-Obligate Nematode Endoparasitic Lifestyle from the Finished Genome of Drechmeria coniospora.</title>
        <authorList>
            <person name="Zhang L."/>
            <person name="Zhou Z."/>
            <person name="Guo Q."/>
            <person name="Fokkens L."/>
            <person name="Miskei M."/>
            <person name="Pocsi I."/>
            <person name="Zhang W."/>
            <person name="Chen M."/>
            <person name="Wang L."/>
            <person name="Sun Y."/>
            <person name="Donzelli B.G."/>
            <person name="Gibson D.M."/>
            <person name="Nelson D.R."/>
            <person name="Luo J.G."/>
            <person name="Rep M."/>
            <person name="Liu H."/>
            <person name="Yang S."/>
            <person name="Wang J."/>
            <person name="Krasnoff S.B."/>
            <person name="Xu Y."/>
            <person name="Molnar I."/>
            <person name="Lin M."/>
        </authorList>
    </citation>
    <scope>NUCLEOTIDE SEQUENCE [LARGE SCALE GENOMIC DNA]</scope>
    <source>
        <strain evidence="18 19">ARSEF 6962</strain>
    </source>
</reference>
<evidence type="ECO:0000313" key="19">
    <source>
        <dbReference type="Proteomes" id="UP000076580"/>
    </source>
</evidence>
<evidence type="ECO:0000256" key="1">
    <source>
        <dbReference type="ARBA" id="ARBA00001187"/>
    </source>
</evidence>
<accession>A0A151GRG3</accession>
<dbReference type="PANTHER" id="PTHR37016:SF3">
    <property type="entry name" value="NEUTRAL PROTEASE 2-RELATED"/>
    <property type="match status" value="1"/>
</dbReference>
<dbReference type="GO" id="GO:0005576">
    <property type="term" value="C:extracellular region"/>
    <property type="evidence" value="ECO:0007669"/>
    <property type="project" value="UniProtKB-SubCell"/>
</dbReference>
<dbReference type="InterPro" id="IPR001384">
    <property type="entry name" value="Peptidase_M35"/>
</dbReference>
<feature type="binding site" evidence="15">
    <location>
        <position position="193"/>
    </location>
    <ligand>
        <name>Zn(2+)</name>
        <dbReference type="ChEBI" id="CHEBI:29105"/>
        <note>catalytic</note>
    </ligand>
</feature>
<keyword evidence="12" id="KW-0482">Metalloprotease</keyword>
<evidence type="ECO:0000256" key="6">
    <source>
        <dbReference type="ARBA" id="ARBA00022670"/>
    </source>
</evidence>
<keyword evidence="7" id="KW-0165">Cleavage on pair of basic residues</keyword>
<dbReference type="PRINTS" id="PR00768">
    <property type="entry name" value="DEUTEROLYSIN"/>
</dbReference>
<protein>
    <recommendedName>
        <fullName evidence="4">deuterolysin</fullName>
        <ecNumber evidence="4">3.4.24.39</ecNumber>
    </recommendedName>
</protein>
<evidence type="ECO:0000259" key="17">
    <source>
        <dbReference type="Pfam" id="PF14521"/>
    </source>
</evidence>
<evidence type="ECO:0000256" key="3">
    <source>
        <dbReference type="ARBA" id="ARBA00010279"/>
    </source>
</evidence>
<feature type="binding site" evidence="15">
    <location>
        <position position="200"/>
    </location>
    <ligand>
        <name>Zn(2+)</name>
        <dbReference type="ChEBI" id="CHEBI:29105"/>
        <note>catalytic</note>
    </ligand>
</feature>
<organism evidence="18 19">
    <name type="scientific">Drechmeria coniospora</name>
    <name type="common">Nematophagous fungus</name>
    <name type="synonym">Meria coniospora</name>
    <dbReference type="NCBI Taxonomy" id="98403"/>
    <lineage>
        <taxon>Eukaryota</taxon>
        <taxon>Fungi</taxon>
        <taxon>Dikarya</taxon>
        <taxon>Ascomycota</taxon>
        <taxon>Pezizomycotina</taxon>
        <taxon>Sordariomycetes</taxon>
        <taxon>Hypocreomycetidae</taxon>
        <taxon>Hypocreales</taxon>
        <taxon>Ophiocordycipitaceae</taxon>
        <taxon>Drechmeria</taxon>
    </lineage>
</organism>
<dbReference type="GeneID" id="63713457"/>
<comment type="subcellular location">
    <subcellularLocation>
        <location evidence="2">Secreted</location>
    </subcellularLocation>
</comment>
<feature type="active site" evidence="14">
    <location>
        <position position="190"/>
    </location>
</feature>
<feature type="domain" description="Lysine-specific metallo-endopeptidase" evidence="17">
    <location>
        <begin position="91"/>
        <end position="228"/>
    </location>
</feature>
<dbReference type="STRING" id="98403.A0A151GRG3"/>
<evidence type="ECO:0000256" key="8">
    <source>
        <dbReference type="ARBA" id="ARBA00022723"/>
    </source>
</evidence>
<dbReference type="SUPFAM" id="SSF55486">
    <property type="entry name" value="Metalloproteases ('zincins'), catalytic domain"/>
    <property type="match status" value="1"/>
</dbReference>
<feature type="compositionally biased region" description="Polar residues" evidence="16">
    <location>
        <begin position="248"/>
        <end position="276"/>
    </location>
</feature>
<name>A0A151GRG3_DRECN</name>
<dbReference type="RefSeq" id="XP_040659032.1">
    <property type="nucleotide sequence ID" value="XM_040798149.1"/>
</dbReference>
<evidence type="ECO:0000256" key="5">
    <source>
        <dbReference type="ARBA" id="ARBA00022525"/>
    </source>
</evidence>
<comment type="caution">
    <text evidence="18">The sequence shown here is derived from an EMBL/GenBank/DDBJ whole genome shotgun (WGS) entry which is preliminary data.</text>
</comment>
<keyword evidence="6" id="KW-0645">Protease</keyword>
<keyword evidence="5" id="KW-0964">Secreted</keyword>
<dbReference type="InterPro" id="IPR029463">
    <property type="entry name" value="Lys_MEP"/>
</dbReference>
<dbReference type="GO" id="GO:0006508">
    <property type="term" value="P:proteolysis"/>
    <property type="evidence" value="ECO:0007669"/>
    <property type="project" value="UniProtKB-KW"/>
</dbReference>
<keyword evidence="8 15" id="KW-0479">Metal-binding</keyword>
<dbReference type="EC" id="3.4.24.39" evidence="4"/>
<comment type="cofactor">
    <cofactor evidence="15">
        <name>Zn(2+)</name>
        <dbReference type="ChEBI" id="CHEBI:29105"/>
    </cofactor>
    <text evidence="15">Binds 1 zinc ion per subunit.</text>
</comment>
<dbReference type="GO" id="GO:0046872">
    <property type="term" value="F:metal ion binding"/>
    <property type="evidence" value="ECO:0007669"/>
    <property type="project" value="UniProtKB-KW"/>
</dbReference>
<dbReference type="PANTHER" id="PTHR37016">
    <property type="match status" value="1"/>
</dbReference>
<feature type="region of interest" description="Disordered" evidence="16">
    <location>
        <begin position="464"/>
        <end position="503"/>
    </location>
</feature>
<dbReference type="Pfam" id="PF14521">
    <property type="entry name" value="Aspzincin_M35"/>
    <property type="match status" value="1"/>
</dbReference>
<comment type="catalytic activity">
    <reaction evidence="1">
        <text>Preferential cleavage of bonds with hydrophobic residues in P1'. Also 3-Asn-|-Gln-4 and 8-Gly-|-Ser-9 bonds in insulin B chain.</text>
        <dbReference type="EC" id="3.4.24.39"/>
    </reaction>
</comment>
<evidence type="ECO:0000313" key="18">
    <source>
        <dbReference type="EMBL" id="KYK59680.1"/>
    </source>
</evidence>
<evidence type="ECO:0000256" key="4">
    <source>
        <dbReference type="ARBA" id="ARBA00012431"/>
    </source>
</evidence>
<evidence type="ECO:0000256" key="9">
    <source>
        <dbReference type="ARBA" id="ARBA00022729"/>
    </source>
</evidence>
<keyword evidence="13" id="KW-0865">Zymogen</keyword>
<feature type="region of interest" description="Disordered" evidence="16">
    <location>
        <begin position="246"/>
        <end position="415"/>
    </location>
</feature>
<comment type="similarity">
    <text evidence="3">Belongs to the peptidase M35 family.</text>
</comment>
<feature type="compositionally biased region" description="Polar residues" evidence="16">
    <location>
        <begin position="291"/>
        <end position="304"/>
    </location>
</feature>
<dbReference type="InterPro" id="IPR050414">
    <property type="entry name" value="Fungal_M35_metalloproteases"/>
</dbReference>
<evidence type="ECO:0000256" key="15">
    <source>
        <dbReference type="PIRSR" id="PIRSR601384-2"/>
    </source>
</evidence>
<evidence type="ECO:0000256" key="12">
    <source>
        <dbReference type="ARBA" id="ARBA00023049"/>
    </source>
</evidence>
<dbReference type="Proteomes" id="UP000076580">
    <property type="component" value="Chromosome 01"/>
</dbReference>
<gene>
    <name evidence="18" type="ORF">DCS_00814</name>
</gene>
<dbReference type="Gene3D" id="3.40.390.10">
    <property type="entry name" value="Collagenase (Catalytic Domain)"/>
    <property type="match status" value="1"/>
</dbReference>
<keyword evidence="11 15" id="KW-0862">Zinc</keyword>
<dbReference type="AlphaFoldDB" id="A0A151GRG3"/>
<evidence type="ECO:0000256" key="16">
    <source>
        <dbReference type="SAM" id="MobiDB-lite"/>
    </source>
</evidence>
<evidence type="ECO:0000256" key="10">
    <source>
        <dbReference type="ARBA" id="ARBA00022801"/>
    </source>
</evidence>
<dbReference type="CDD" id="cd11008">
    <property type="entry name" value="M35_deuterolysin_like"/>
    <property type="match status" value="1"/>
</dbReference>
<sequence length="503" mass="51650">MKYYLLLNQCALLATAIPARRPSKPLADAVASGVTVSSDDSTGTNYDATTVLQKRSKIQSTCGGREAAIKEALQVCASRARAGQQFALDSQSGSDIMKLFFKNDDESTRQRVANLLSKVAKECEANGDGETTIGCTENEYKLCVNGGSTKAYSNKIGGSEIYLCDVAFNEPFKKAKNCGARDLAFTMLHEMTHSRGSTNDFSSYGINAVQRLTPDQNIQHADSYALFATAVASRCTAKEARDGLGAPTFSSTSSSANQVQAPNTRNNVSTESTESTAGAGPAEVPMDEKTGLTQATAGNNTEDSGATIANLGGTDGKEQPKGYPSQPNGGLASRLGNGGTGSEDAAVPIRSPAASDNHDLAGNRSGVTSRPPPQLAPELDVDTAGRPGPGPSESYMPTGTSAEKPNGGGASCTGTNPTIGGGASCAYNNSEAVGKEGVEEGNGGEDGKEGEVRKGMVVANEMGEEKAVGEGNGVGEGVKVAEGNVEGDGKAEGEEEAASCYSD</sequence>